<reference evidence="2 3" key="1">
    <citation type="submission" date="2019-07" db="EMBL/GenBank/DDBJ databases">
        <title>Genomic Encyclopedia of Archaeal and Bacterial Type Strains, Phase II (KMG-II): from individual species to whole genera.</title>
        <authorList>
            <person name="Goeker M."/>
        </authorList>
    </citation>
    <scope>NUCLEOTIDE SEQUENCE [LARGE SCALE GENOMIC DNA]</scope>
    <source>
        <strain evidence="2 3">DSM 17527</strain>
    </source>
</reference>
<evidence type="ECO:0000256" key="1">
    <source>
        <dbReference type="SAM" id="Phobius"/>
    </source>
</evidence>
<keyword evidence="1" id="KW-0812">Transmembrane</keyword>
<keyword evidence="3" id="KW-1185">Reference proteome</keyword>
<organism evidence="2 3">
    <name type="scientific">Aquimarina intermedia</name>
    <dbReference type="NCBI Taxonomy" id="350814"/>
    <lineage>
        <taxon>Bacteria</taxon>
        <taxon>Pseudomonadati</taxon>
        <taxon>Bacteroidota</taxon>
        <taxon>Flavobacteriia</taxon>
        <taxon>Flavobacteriales</taxon>
        <taxon>Flavobacteriaceae</taxon>
        <taxon>Aquimarina</taxon>
    </lineage>
</organism>
<dbReference type="EMBL" id="VNHU01000006">
    <property type="protein sequence ID" value="TYP72829.1"/>
    <property type="molecule type" value="Genomic_DNA"/>
</dbReference>
<sequence>MFNSKTPITFYQALYTMKALSSITITLDVGLLKRFNKSKIEKETQMFRPSIL</sequence>
<protein>
    <submittedName>
        <fullName evidence="2">Uncharacterized protein</fullName>
    </submittedName>
</protein>
<dbReference type="AlphaFoldDB" id="A0A5S5C0X6"/>
<proteinExistence type="predicted"/>
<gene>
    <name evidence="2" type="ORF">BD809_10677</name>
</gene>
<accession>A0A5S5C0X6</accession>
<keyword evidence="1" id="KW-1133">Transmembrane helix</keyword>
<comment type="caution">
    <text evidence="2">The sequence shown here is derived from an EMBL/GenBank/DDBJ whole genome shotgun (WGS) entry which is preliminary data.</text>
</comment>
<dbReference type="Proteomes" id="UP000324376">
    <property type="component" value="Unassembled WGS sequence"/>
</dbReference>
<name>A0A5S5C0X6_9FLAO</name>
<keyword evidence="1" id="KW-0472">Membrane</keyword>
<feature type="transmembrane region" description="Helical" evidence="1">
    <location>
        <begin position="12"/>
        <end position="32"/>
    </location>
</feature>
<evidence type="ECO:0000313" key="3">
    <source>
        <dbReference type="Proteomes" id="UP000324376"/>
    </source>
</evidence>
<evidence type="ECO:0000313" key="2">
    <source>
        <dbReference type="EMBL" id="TYP72829.1"/>
    </source>
</evidence>